<dbReference type="AlphaFoldDB" id="S8AN38"/>
<dbReference type="OrthoDB" id="10448465at2759"/>
<gene>
    <name evidence="1" type="ORF">H072_3485</name>
</gene>
<reference evidence="2" key="2">
    <citation type="submission" date="2013-04" db="EMBL/GenBank/DDBJ databases">
        <title>Genomic mechanisms accounting for the adaptation to parasitism in nematode-trapping fungi.</title>
        <authorList>
            <person name="Ahren D.G."/>
        </authorList>
    </citation>
    <scope>NUCLEOTIDE SEQUENCE [LARGE SCALE GENOMIC DNA]</scope>
    <source>
        <strain evidence="2">CBS 200.50</strain>
    </source>
</reference>
<dbReference type="HOGENOM" id="CLU_2026641_0_0_1"/>
<proteinExistence type="predicted"/>
<organism evidence="1 2">
    <name type="scientific">Dactylellina haptotyla (strain CBS 200.50)</name>
    <name type="common">Nematode-trapping fungus</name>
    <name type="synonym">Monacrosporium haptotylum</name>
    <dbReference type="NCBI Taxonomy" id="1284197"/>
    <lineage>
        <taxon>Eukaryota</taxon>
        <taxon>Fungi</taxon>
        <taxon>Dikarya</taxon>
        <taxon>Ascomycota</taxon>
        <taxon>Pezizomycotina</taxon>
        <taxon>Orbiliomycetes</taxon>
        <taxon>Orbiliales</taxon>
        <taxon>Orbiliaceae</taxon>
        <taxon>Dactylellina</taxon>
    </lineage>
</organism>
<sequence>MDTVAELTARASGSESFILRLTQARGNPVPDILPLNIEFIQRPGFVSFVSMGGNRTSYRRMINARHNSAVVQPFHITVPGKNGPEEIFVSHLVLHNSDNLSKRNLTAEVKIGSGAGATLYSV</sequence>
<evidence type="ECO:0000313" key="1">
    <source>
        <dbReference type="EMBL" id="EPS42561.1"/>
    </source>
</evidence>
<dbReference type="EMBL" id="AQGS01000110">
    <property type="protein sequence ID" value="EPS42561.1"/>
    <property type="molecule type" value="Genomic_DNA"/>
</dbReference>
<name>S8AN38_DACHA</name>
<reference evidence="1 2" key="1">
    <citation type="journal article" date="2013" name="PLoS Genet.">
        <title>Genomic mechanisms accounting for the adaptation to parasitism in nematode-trapping fungi.</title>
        <authorList>
            <person name="Meerupati T."/>
            <person name="Andersson K.M."/>
            <person name="Friman E."/>
            <person name="Kumar D."/>
            <person name="Tunlid A."/>
            <person name="Ahren D."/>
        </authorList>
    </citation>
    <scope>NUCLEOTIDE SEQUENCE [LARGE SCALE GENOMIC DNA]</scope>
    <source>
        <strain evidence="1 2">CBS 200.50</strain>
    </source>
</reference>
<evidence type="ECO:0000313" key="2">
    <source>
        <dbReference type="Proteomes" id="UP000015100"/>
    </source>
</evidence>
<keyword evidence="2" id="KW-1185">Reference proteome</keyword>
<protein>
    <submittedName>
        <fullName evidence="1">Uncharacterized protein</fullName>
    </submittedName>
</protein>
<accession>S8AN38</accession>
<comment type="caution">
    <text evidence="1">The sequence shown here is derived from an EMBL/GenBank/DDBJ whole genome shotgun (WGS) entry which is preliminary data.</text>
</comment>
<dbReference type="Proteomes" id="UP000015100">
    <property type="component" value="Unassembled WGS sequence"/>
</dbReference>